<accession>A0ABV6SRS2</accession>
<evidence type="ECO:0000313" key="2">
    <source>
        <dbReference type="EMBL" id="MFC0711025.1"/>
    </source>
</evidence>
<evidence type="ECO:0000259" key="1">
    <source>
        <dbReference type="Pfam" id="PF02492"/>
    </source>
</evidence>
<gene>
    <name evidence="2" type="ORF">ACFFGX_16180</name>
</gene>
<dbReference type="PANTHER" id="PTHR13748:SF46">
    <property type="entry name" value="ZINC CHAPERONE YEIR"/>
    <property type="match status" value="1"/>
</dbReference>
<protein>
    <submittedName>
        <fullName evidence="2">CobW family GTP-binding protein</fullName>
    </submittedName>
</protein>
<dbReference type="Pfam" id="PF02492">
    <property type="entry name" value="cobW"/>
    <property type="match status" value="1"/>
</dbReference>
<proteinExistence type="predicted"/>
<feature type="domain" description="CobW/HypB/UreG nucleotide-binding" evidence="1">
    <location>
        <begin position="6"/>
        <end position="172"/>
    </location>
</feature>
<sequence>MLKNIPTHLISGLLGAGKTSLIRQLLAQKPATERWAVLINEFGRIGLDAALLDSGTEGVTFAEVAGGCLCCVNGVPFQVALARLLRKARPDRLLIEPSGLGHPVGLWDRLMAPPWLEVLALQPAVLVLDAADLAAGAALPSTQAEMLAMAGLLVLNKAESLDGAARAQLAERLPQRPLYWTSQGALPLELLPELAVRMDEGVGLPGAELPAAAAALGEVWLDPRLPICVSQAQAEGWSIGWRWHTSQRFALTRIRHWLSGLHWRRAKLVLHTEDGWLSGNALDRQPIRWQPSEWRKDSRLELIFSEAQDEKALKAAMEACRLPS</sequence>
<dbReference type="InterPro" id="IPR027417">
    <property type="entry name" value="P-loop_NTPase"/>
</dbReference>
<name>A0ABV6SRS2_AZOPA</name>
<dbReference type="InterPro" id="IPR003495">
    <property type="entry name" value="CobW/HypB/UreG_nucleotide-bd"/>
</dbReference>
<dbReference type="RefSeq" id="WP_376947755.1">
    <property type="nucleotide sequence ID" value="NZ_CP171449.1"/>
</dbReference>
<dbReference type="SUPFAM" id="SSF52540">
    <property type="entry name" value="P-loop containing nucleoside triphosphate hydrolases"/>
    <property type="match status" value="1"/>
</dbReference>
<evidence type="ECO:0000313" key="3">
    <source>
        <dbReference type="Proteomes" id="UP001589891"/>
    </source>
</evidence>
<dbReference type="Gene3D" id="3.40.50.300">
    <property type="entry name" value="P-loop containing nucleotide triphosphate hydrolases"/>
    <property type="match status" value="1"/>
</dbReference>
<dbReference type="EMBL" id="JBHLSS010000101">
    <property type="protein sequence ID" value="MFC0711025.1"/>
    <property type="molecule type" value="Genomic_DNA"/>
</dbReference>
<keyword evidence="3" id="KW-1185">Reference proteome</keyword>
<dbReference type="InterPro" id="IPR051316">
    <property type="entry name" value="Zinc-reg_GTPase_activator"/>
</dbReference>
<reference evidence="2 3" key="1">
    <citation type="submission" date="2024-09" db="EMBL/GenBank/DDBJ databases">
        <authorList>
            <person name="Sun Q."/>
            <person name="Mori K."/>
        </authorList>
    </citation>
    <scope>NUCLEOTIDE SEQUENCE [LARGE SCALE GENOMIC DNA]</scope>
    <source>
        <strain evidence="2 3">NCAIM B.01794</strain>
    </source>
</reference>
<dbReference type="PANTHER" id="PTHR13748">
    <property type="entry name" value="COBW-RELATED"/>
    <property type="match status" value="1"/>
</dbReference>
<organism evidence="2 3">
    <name type="scientific">Azorhizophilus paspali</name>
    <name type="common">Azotobacter paspali</name>
    <dbReference type="NCBI Taxonomy" id="69963"/>
    <lineage>
        <taxon>Bacteria</taxon>
        <taxon>Pseudomonadati</taxon>
        <taxon>Pseudomonadota</taxon>
        <taxon>Gammaproteobacteria</taxon>
        <taxon>Pseudomonadales</taxon>
        <taxon>Pseudomonadaceae</taxon>
        <taxon>Azorhizophilus</taxon>
    </lineage>
</organism>
<comment type="caution">
    <text evidence="2">The sequence shown here is derived from an EMBL/GenBank/DDBJ whole genome shotgun (WGS) entry which is preliminary data.</text>
</comment>
<dbReference type="Proteomes" id="UP001589891">
    <property type="component" value="Unassembled WGS sequence"/>
</dbReference>